<accession>A0ACC0LMS4</accession>
<protein>
    <submittedName>
        <fullName evidence="1">Uncharacterized protein</fullName>
    </submittedName>
</protein>
<name>A0ACC0LMS4_RHOML</name>
<evidence type="ECO:0000313" key="1">
    <source>
        <dbReference type="EMBL" id="KAI8529654.1"/>
    </source>
</evidence>
<evidence type="ECO:0000313" key="2">
    <source>
        <dbReference type="Proteomes" id="UP001062846"/>
    </source>
</evidence>
<keyword evidence="2" id="KW-1185">Reference proteome</keyword>
<proteinExistence type="predicted"/>
<organism evidence="1 2">
    <name type="scientific">Rhododendron molle</name>
    <name type="common">Chinese azalea</name>
    <name type="synonym">Azalea mollis</name>
    <dbReference type="NCBI Taxonomy" id="49168"/>
    <lineage>
        <taxon>Eukaryota</taxon>
        <taxon>Viridiplantae</taxon>
        <taxon>Streptophyta</taxon>
        <taxon>Embryophyta</taxon>
        <taxon>Tracheophyta</taxon>
        <taxon>Spermatophyta</taxon>
        <taxon>Magnoliopsida</taxon>
        <taxon>eudicotyledons</taxon>
        <taxon>Gunneridae</taxon>
        <taxon>Pentapetalae</taxon>
        <taxon>asterids</taxon>
        <taxon>Ericales</taxon>
        <taxon>Ericaceae</taxon>
        <taxon>Ericoideae</taxon>
        <taxon>Rhodoreae</taxon>
        <taxon>Rhododendron</taxon>
    </lineage>
</organism>
<comment type="caution">
    <text evidence="1">The sequence shown here is derived from an EMBL/GenBank/DDBJ whole genome shotgun (WGS) entry which is preliminary data.</text>
</comment>
<reference evidence="1" key="1">
    <citation type="submission" date="2022-02" db="EMBL/GenBank/DDBJ databases">
        <title>Plant Genome Project.</title>
        <authorList>
            <person name="Zhang R.-G."/>
        </authorList>
    </citation>
    <scope>NUCLEOTIDE SEQUENCE</scope>
    <source>
        <strain evidence="1">AT1</strain>
    </source>
</reference>
<gene>
    <name evidence="1" type="ORF">RHMOL_Rhmol12G0241400</name>
</gene>
<sequence length="90" mass="9966">MLLEFIVRRRQTSSTSNFHNHQLFLNGEAAMQGTLGTAGSANDSLSIGDVRVPKYVAFTGSWNWKEFHSEEEGLPELKFGAYNLAAMGDN</sequence>
<dbReference type="EMBL" id="CM046399">
    <property type="protein sequence ID" value="KAI8529654.1"/>
    <property type="molecule type" value="Genomic_DNA"/>
</dbReference>
<dbReference type="Proteomes" id="UP001062846">
    <property type="component" value="Chromosome 12"/>
</dbReference>